<gene>
    <name evidence="1" type="ORF">M7I_2219</name>
</gene>
<evidence type="ECO:0000313" key="2">
    <source>
        <dbReference type="Proteomes" id="UP000005446"/>
    </source>
</evidence>
<dbReference type="EMBL" id="AGUE01000044">
    <property type="protein sequence ID" value="EHL01862.1"/>
    <property type="molecule type" value="Genomic_DNA"/>
</dbReference>
<organism evidence="1 2">
    <name type="scientific">Glarea lozoyensis (strain ATCC 74030 / MF5533)</name>
    <dbReference type="NCBI Taxonomy" id="1104152"/>
    <lineage>
        <taxon>Eukaryota</taxon>
        <taxon>Fungi</taxon>
        <taxon>Dikarya</taxon>
        <taxon>Ascomycota</taxon>
        <taxon>Pezizomycotina</taxon>
        <taxon>Leotiomycetes</taxon>
        <taxon>Helotiales</taxon>
        <taxon>Helotiaceae</taxon>
        <taxon>Glarea</taxon>
    </lineage>
</organism>
<proteinExistence type="predicted"/>
<dbReference type="HOGENOM" id="CLU_1855467_0_0_1"/>
<keyword evidence="2" id="KW-1185">Reference proteome</keyword>
<comment type="caution">
    <text evidence="1">The sequence shown here is derived from an EMBL/GenBank/DDBJ whole genome shotgun (WGS) entry which is preliminary data.</text>
</comment>
<name>H0EI69_GLAL7</name>
<protein>
    <submittedName>
        <fullName evidence="1">Uncharacterized protein</fullName>
    </submittedName>
</protein>
<dbReference type="InParanoid" id="H0EI69"/>
<dbReference type="Proteomes" id="UP000005446">
    <property type="component" value="Unassembled WGS sequence"/>
</dbReference>
<accession>H0EI69</accession>
<evidence type="ECO:0000313" key="1">
    <source>
        <dbReference type="EMBL" id="EHL01862.1"/>
    </source>
</evidence>
<dbReference type="AlphaFoldDB" id="H0EI69"/>
<sequence>MTKLRETLSKSTLIYRLNNLVLLPRNLKLTQFPNNRHLLIKPLKQRFHLFITNFPTTTRNQTLTRKRICIHTFNPQHQPPSLLPSLPTIKSRRNLHTSIQHLPIARKAIHASNSIPSIININNHNPFLSRSLPIITPS</sequence>
<reference evidence="1 2" key="1">
    <citation type="journal article" date="2012" name="Eukaryot. Cell">
        <title>Genome sequence of the fungus Glarea lozoyensis: the first genome sequence of a species from the Helotiaceae family.</title>
        <authorList>
            <person name="Youssar L."/>
            <person name="Gruening B.A."/>
            <person name="Erxleben A."/>
            <person name="Guenther S."/>
            <person name="Huettel W."/>
        </authorList>
    </citation>
    <scope>NUCLEOTIDE SEQUENCE [LARGE SCALE GENOMIC DNA]</scope>
    <source>
        <strain evidence="2">ATCC 74030 / MF5533</strain>
    </source>
</reference>